<dbReference type="Proteomes" id="UP001175271">
    <property type="component" value="Unassembled WGS sequence"/>
</dbReference>
<dbReference type="PANTHER" id="PTHR13158:SF4">
    <property type="entry name" value="NAD(+) KINASE"/>
    <property type="match status" value="1"/>
</dbReference>
<reference evidence="7" key="1">
    <citation type="submission" date="2023-06" db="EMBL/GenBank/DDBJ databases">
        <title>Genomic analysis of the entomopathogenic nematode Steinernema hermaphroditum.</title>
        <authorList>
            <person name="Schwarz E.M."/>
            <person name="Heppert J.K."/>
            <person name="Baniya A."/>
            <person name="Schwartz H.T."/>
            <person name="Tan C.-H."/>
            <person name="Antoshechkin I."/>
            <person name="Sternberg P.W."/>
            <person name="Goodrich-Blair H."/>
            <person name="Dillman A.R."/>
        </authorList>
    </citation>
    <scope>NUCLEOTIDE SEQUENCE</scope>
    <source>
        <strain evidence="7">PS9179</strain>
        <tissue evidence="7">Whole animal</tissue>
    </source>
</reference>
<evidence type="ECO:0000256" key="6">
    <source>
        <dbReference type="ARBA" id="ARBA00023027"/>
    </source>
</evidence>
<dbReference type="GO" id="GO:0003951">
    <property type="term" value="F:NAD+ kinase activity"/>
    <property type="evidence" value="ECO:0007669"/>
    <property type="project" value="UniProtKB-EC"/>
</dbReference>
<evidence type="ECO:0000256" key="1">
    <source>
        <dbReference type="ARBA" id="ARBA00010995"/>
    </source>
</evidence>
<evidence type="ECO:0000256" key="5">
    <source>
        <dbReference type="ARBA" id="ARBA00022857"/>
    </source>
</evidence>
<evidence type="ECO:0000256" key="3">
    <source>
        <dbReference type="ARBA" id="ARBA00022679"/>
    </source>
</evidence>
<evidence type="ECO:0000256" key="2">
    <source>
        <dbReference type="ARBA" id="ARBA00012120"/>
    </source>
</evidence>
<evidence type="ECO:0000313" key="7">
    <source>
        <dbReference type="EMBL" id="KAK0397923.1"/>
    </source>
</evidence>
<keyword evidence="4" id="KW-0418">Kinase</keyword>
<dbReference type="SUPFAM" id="SSF111331">
    <property type="entry name" value="NAD kinase/diacylglycerol kinase-like"/>
    <property type="match status" value="1"/>
</dbReference>
<evidence type="ECO:0000313" key="8">
    <source>
        <dbReference type="Proteomes" id="UP001175271"/>
    </source>
</evidence>
<dbReference type="InterPro" id="IPR017438">
    <property type="entry name" value="ATP-NAD_kinase_N"/>
</dbReference>
<name>A0AA39LHZ3_9BILA</name>
<dbReference type="EMBL" id="JAUCMV010000005">
    <property type="protein sequence ID" value="KAK0397923.1"/>
    <property type="molecule type" value="Genomic_DNA"/>
</dbReference>
<dbReference type="Gene3D" id="2.60.200.30">
    <property type="entry name" value="Probable inorganic polyphosphate/atp-NAD kinase, domain 2"/>
    <property type="match status" value="1"/>
</dbReference>
<organism evidence="7 8">
    <name type="scientific">Steinernema hermaphroditum</name>
    <dbReference type="NCBI Taxonomy" id="289476"/>
    <lineage>
        <taxon>Eukaryota</taxon>
        <taxon>Metazoa</taxon>
        <taxon>Ecdysozoa</taxon>
        <taxon>Nematoda</taxon>
        <taxon>Chromadorea</taxon>
        <taxon>Rhabditida</taxon>
        <taxon>Tylenchina</taxon>
        <taxon>Panagrolaimomorpha</taxon>
        <taxon>Strongyloidoidea</taxon>
        <taxon>Steinernematidae</taxon>
        <taxon>Steinernema</taxon>
    </lineage>
</organism>
<dbReference type="Pfam" id="PF01513">
    <property type="entry name" value="NAD_kinase"/>
    <property type="match status" value="1"/>
</dbReference>
<dbReference type="AlphaFoldDB" id="A0AA39LHZ3"/>
<keyword evidence="3" id="KW-0808">Transferase</keyword>
<dbReference type="InterPro" id="IPR002504">
    <property type="entry name" value="NADK"/>
</dbReference>
<gene>
    <name evidence="7" type="ORF">QR680_002341</name>
</gene>
<dbReference type="PANTHER" id="PTHR13158">
    <property type="match status" value="1"/>
</dbReference>
<keyword evidence="6" id="KW-0520">NAD</keyword>
<evidence type="ECO:0000256" key="4">
    <source>
        <dbReference type="ARBA" id="ARBA00022777"/>
    </source>
</evidence>
<sequence length="496" mass="55444">MNPCLILITYRFSARLNAGLVGGVSRHHRRIVSTSCRNVGITGRPATSPSDPSNQLMIRRQRSNQPRSRSISGDMGIMLDEATLNLRSPTETMILTANHHHQLCSQAASVATVEAEAPKSPDDTEPSSFMPHRVVILSKTTRLQYELQQCDHLDESTLIEHLRRQGTDFEELKRKHCLQSAYVCAIREELRKSNIEVRVVLREDYTPKLVEWADLVISAGGDGTFLTAASKVDDRKPVIGINTDPIGSEGHLCLTGKLQIKPQDVIRQVLNGEFTWARRQRIRVSIINQPPIDGNEENQLLPSADEYDMAFKGVQLFNRDSIVPKGPILALNEVFIGESHAARVSYYEVQIDDGPMTKQKSSGITVCTGTGSTSWHYNINRMSGQNVSELLNIMQNMGMQVADNESLVQSICQKFNEKLVFEPDSQKMAFTVRDPVFNATFASTQARGFARRIRLKSRCSDAHIVLDGSTSIPFNHGTEVVLEMLSDDMLRTIRLN</sequence>
<keyword evidence="5" id="KW-0521">NADP</keyword>
<proteinExistence type="inferred from homology"/>
<dbReference type="GO" id="GO:0006741">
    <property type="term" value="P:NADP+ biosynthetic process"/>
    <property type="evidence" value="ECO:0007669"/>
    <property type="project" value="InterPro"/>
</dbReference>
<keyword evidence="8" id="KW-1185">Reference proteome</keyword>
<comment type="caution">
    <text evidence="7">The sequence shown here is derived from an EMBL/GenBank/DDBJ whole genome shotgun (WGS) entry which is preliminary data.</text>
</comment>
<dbReference type="InterPro" id="IPR016064">
    <property type="entry name" value="NAD/diacylglycerol_kinase_sf"/>
</dbReference>
<dbReference type="GO" id="GO:0019674">
    <property type="term" value="P:NAD+ metabolic process"/>
    <property type="evidence" value="ECO:0007669"/>
    <property type="project" value="InterPro"/>
</dbReference>
<comment type="similarity">
    <text evidence="1">Belongs to the NAD kinase family.</text>
</comment>
<dbReference type="EC" id="2.7.1.23" evidence="2"/>
<protein>
    <recommendedName>
        <fullName evidence="2">NAD(+) kinase</fullName>
        <ecNumber evidence="2">2.7.1.23</ecNumber>
    </recommendedName>
</protein>
<accession>A0AA39LHZ3</accession>
<dbReference type="Gene3D" id="3.40.50.10330">
    <property type="entry name" value="Probable inorganic polyphosphate/atp-NAD kinase, domain 1"/>
    <property type="match status" value="1"/>
</dbReference>
<dbReference type="GO" id="GO:0005739">
    <property type="term" value="C:mitochondrion"/>
    <property type="evidence" value="ECO:0007669"/>
    <property type="project" value="TreeGrafter"/>
</dbReference>
<dbReference type="InterPro" id="IPR017437">
    <property type="entry name" value="ATP-NAD_kinase_PpnK-typ_C"/>
</dbReference>